<gene>
    <name evidence="1" type="ORF">C8J26_0582</name>
</gene>
<dbReference type="PANTHER" id="PTHR36109">
    <property type="entry name" value="MEMBRANE PROTEIN-RELATED"/>
    <property type="match status" value="1"/>
</dbReference>
<dbReference type="Proteomes" id="UP000244189">
    <property type="component" value="Unassembled WGS sequence"/>
</dbReference>
<dbReference type="EMBL" id="QAOG01000001">
    <property type="protein sequence ID" value="PTQ62303.1"/>
    <property type="molecule type" value="Genomic_DNA"/>
</dbReference>
<evidence type="ECO:0000313" key="2">
    <source>
        <dbReference type="Proteomes" id="UP000244189"/>
    </source>
</evidence>
<dbReference type="InterPro" id="IPR052948">
    <property type="entry name" value="Low_temp-induced_all0457"/>
</dbReference>
<dbReference type="PANTHER" id="PTHR36109:SF2">
    <property type="entry name" value="MEMBRANE PROTEIN"/>
    <property type="match status" value="1"/>
</dbReference>
<organism evidence="1 2">
    <name type="scientific">Sphingomonas aurantiaca</name>
    <dbReference type="NCBI Taxonomy" id="185949"/>
    <lineage>
        <taxon>Bacteria</taxon>
        <taxon>Pseudomonadati</taxon>
        <taxon>Pseudomonadota</taxon>
        <taxon>Alphaproteobacteria</taxon>
        <taxon>Sphingomonadales</taxon>
        <taxon>Sphingomonadaceae</taxon>
        <taxon>Sphingomonas</taxon>
    </lineage>
</organism>
<name>A0A2T5GSL1_9SPHN</name>
<accession>A0A2T5GSL1</accession>
<sequence>MSTNLVSAVFDTHADAERALAELRNAGVSDSAISVVAQHDGKTATTDGSGNDTQEFVGKVAAGAGIGTLLGIAALAIPGVGPLVAAGAIASAAIPGAAITGAALGGAVGGLEKVMTDHGVSRVDASYYEGRINEGGVFVSVDTSAANVTPEAAADMLARAGGHSATRTKVAVA</sequence>
<dbReference type="AlphaFoldDB" id="A0A2T5GSL1"/>
<reference evidence="1 2" key="1">
    <citation type="submission" date="2018-04" db="EMBL/GenBank/DDBJ databases">
        <title>Genomic Encyclopedia of Type Strains, Phase III (KMG-III): the genomes of soil and plant-associated and newly described type strains.</title>
        <authorList>
            <person name="Whitman W."/>
        </authorList>
    </citation>
    <scope>NUCLEOTIDE SEQUENCE [LARGE SCALE GENOMIC DNA]</scope>
    <source>
        <strain evidence="1 2">MA101b</strain>
    </source>
</reference>
<dbReference type="RefSeq" id="WP_107956626.1">
    <property type="nucleotide sequence ID" value="NZ_JASPFP010000001.1"/>
</dbReference>
<evidence type="ECO:0000313" key="1">
    <source>
        <dbReference type="EMBL" id="PTQ62303.1"/>
    </source>
</evidence>
<evidence type="ECO:0008006" key="3">
    <source>
        <dbReference type="Google" id="ProtNLM"/>
    </source>
</evidence>
<comment type="caution">
    <text evidence="1">The sequence shown here is derived from an EMBL/GenBank/DDBJ whole genome shotgun (WGS) entry which is preliminary data.</text>
</comment>
<proteinExistence type="predicted"/>
<protein>
    <recommendedName>
        <fullName evidence="3">General stress protein 17M-like domain-containing protein</fullName>
    </recommendedName>
</protein>
<keyword evidence="2" id="KW-1185">Reference proteome</keyword>